<evidence type="ECO:0000256" key="5">
    <source>
        <dbReference type="ARBA" id="ARBA00022737"/>
    </source>
</evidence>
<accession>A0A545TPH2</accession>
<evidence type="ECO:0000256" key="2">
    <source>
        <dbReference type="ARBA" id="ARBA00022452"/>
    </source>
</evidence>
<evidence type="ECO:0000313" key="12">
    <source>
        <dbReference type="Proteomes" id="UP000315252"/>
    </source>
</evidence>
<dbReference type="Pfam" id="PF07244">
    <property type="entry name" value="POTRA"/>
    <property type="match status" value="5"/>
</dbReference>
<dbReference type="Gene3D" id="2.40.160.50">
    <property type="entry name" value="membrane protein fhac: a member of the omp85/tpsb transporter family"/>
    <property type="match status" value="1"/>
</dbReference>
<evidence type="ECO:0000256" key="9">
    <source>
        <dbReference type="NCBIfam" id="TIGR03303"/>
    </source>
</evidence>
<dbReference type="NCBIfam" id="TIGR03303">
    <property type="entry name" value="OM_YaeT"/>
    <property type="match status" value="1"/>
</dbReference>
<keyword evidence="6 8" id="KW-0472">Membrane</keyword>
<dbReference type="InterPro" id="IPR023707">
    <property type="entry name" value="OM_assembly_BamA"/>
</dbReference>
<evidence type="ECO:0000313" key="11">
    <source>
        <dbReference type="EMBL" id="TQV79126.1"/>
    </source>
</evidence>
<dbReference type="Pfam" id="PF01103">
    <property type="entry name" value="Omp85"/>
    <property type="match status" value="1"/>
</dbReference>
<dbReference type="GO" id="GO:0043165">
    <property type="term" value="P:Gram-negative-bacterium-type cell outer membrane assembly"/>
    <property type="evidence" value="ECO:0007669"/>
    <property type="project" value="UniProtKB-UniRule"/>
</dbReference>
<dbReference type="Gene3D" id="3.10.20.310">
    <property type="entry name" value="membrane protein fhac"/>
    <property type="match status" value="5"/>
</dbReference>
<dbReference type="GO" id="GO:0009279">
    <property type="term" value="C:cell outer membrane"/>
    <property type="evidence" value="ECO:0007669"/>
    <property type="project" value="UniProtKB-SubCell"/>
</dbReference>
<dbReference type="Proteomes" id="UP000315252">
    <property type="component" value="Unassembled WGS sequence"/>
</dbReference>
<keyword evidence="3 8" id="KW-0812">Transmembrane</keyword>
<dbReference type="InterPro" id="IPR000184">
    <property type="entry name" value="Bac_surfAg_D15"/>
</dbReference>
<proteinExistence type="inferred from homology"/>
<evidence type="ECO:0000256" key="6">
    <source>
        <dbReference type="ARBA" id="ARBA00023136"/>
    </source>
</evidence>
<evidence type="ECO:0000256" key="1">
    <source>
        <dbReference type="ARBA" id="ARBA00004370"/>
    </source>
</evidence>
<feature type="domain" description="POTRA" evidence="10">
    <location>
        <begin position="325"/>
        <end position="398"/>
    </location>
</feature>
<sequence>MSGGRIEEIRVEGSQRIEPETVRSYMRVNPGDEFEPIALDRSLKSIFATGLFADVTLRREGDALIVNVVENPIINRIAFEGNDRLDNEVLETEVTLRPRVVFTRTKVQNDAQRILELYRRSGRFAATVDPKVIQLPQNRVDLVFEISEGELTGINAINFIGNREFSDGRLREEIATSESAFYRILSTTDTYDPDRLTFDRELLRRFYLSEGYADFRVNSVVAELAPDREGFIITFTVVEGEQYDFGEIDVQTTLRNLDPEQVRDALLTEEGDTYDASAVEDTVSNLTDAVGNLGYAFVDIRPNTDRDPENRTIDILYDIQEGPKVFVERIDIEGNTRTLDKVIRREFRLVEGDAFNSTKLRRSRRRIQRLGFFQTVTVDNQPGSTPDKTVINVNVEEQSTGDISFGAGFSTQSGPLASVGIRERNLLGRGQDLRFNVSIAGSGSQADVSFTEPYFLDRELAAGFDIFRVTTEDDARAFDEERLGFSLRGGYALTEDIRHVVRYTLEDTEISDVDDDAAIQIRSEEGKSLRSSIGNDFTFDTRDSQFDTREGEIVRLRTTVAGLGGDRNFFKATLGGGYYYTVADDWTFSTRGEVGQIVGLGEDTRIADRFFVGGSRPRGFEIGGISPRDRASDDALGANSFYSGTLEMTFPLGLPEEFDIRGRLFTDMGASFGIDGSDAGVDDSSSPRVTVGTGVSWNSPFGPIVVDLGFAVVKEDFDETEILNFSFGTSF</sequence>
<feature type="domain" description="POTRA" evidence="10">
    <location>
        <begin position="72"/>
        <end position="149"/>
    </location>
</feature>
<comment type="subunit">
    <text evidence="8">Part of the Bam complex.</text>
</comment>
<keyword evidence="4 8" id="KW-0732">Signal</keyword>
<reference evidence="11 12" key="1">
    <citation type="submission" date="2019-06" db="EMBL/GenBank/DDBJ databases">
        <title>Whole genome sequence for Rhodospirillaceae sp. R148.</title>
        <authorList>
            <person name="Wang G."/>
        </authorList>
    </citation>
    <scope>NUCLEOTIDE SEQUENCE [LARGE SCALE GENOMIC DNA]</scope>
    <source>
        <strain evidence="11 12">R148</strain>
    </source>
</reference>
<comment type="subcellular location">
    <subcellularLocation>
        <location evidence="8">Cell outer membrane</location>
    </subcellularLocation>
    <subcellularLocation>
        <location evidence="1">Membrane</location>
    </subcellularLocation>
</comment>
<dbReference type="InterPro" id="IPR034746">
    <property type="entry name" value="POTRA"/>
</dbReference>
<dbReference type="PIRSF" id="PIRSF006076">
    <property type="entry name" value="OM_assembly_OMP85"/>
    <property type="match status" value="1"/>
</dbReference>
<evidence type="ECO:0000256" key="3">
    <source>
        <dbReference type="ARBA" id="ARBA00022692"/>
    </source>
</evidence>
<evidence type="ECO:0000256" key="4">
    <source>
        <dbReference type="ARBA" id="ARBA00022729"/>
    </source>
</evidence>
<dbReference type="OrthoDB" id="9803054at2"/>
<protein>
    <recommendedName>
        <fullName evidence="8 9">Outer membrane protein assembly factor BamA</fullName>
    </recommendedName>
</protein>
<dbReference type="InterPro" id="IPR039910">
    <property type="entry name" value="D15-like"/>
</dbReference>
<dbReference type="EMBL" id="VHSH01000005">
    <property type="protein sequence ID" value="TQV79126.1"/>
    <property type="molecule type" value="Genomic_DNA"/>
</dbReference>
<comment type="caution">
    <text evidence="11">The sequence shown here is derived from an EMBL/GenBank/DDBJ whole genome shotgun (WGS) entry which is preliminary data.</text>
</comment>
<dbReference type="GO" id="GO:0051205">
    <property type="term" value="P:protein insertion into membrane"/>
    <property type="evidence" value="ECO:0007669"/>
    <property type="project" value="UniProtKB-UniRule"/>
</dbReference>
<organism evidence="11 12">
    <name type="scientific">Denitrobaculum tricleocarpae</name>
    <dbReference type="NCBI Taxonomy" id="2591009"/>
    <lineage>
        <taxon>Bacteria</taxon>
        <taxon>Pseudomonadati</taxon>
        <taxon>Pseudomonadota</taxon>
        <taxon>Alphaproteobacteria</taxon>
        <taxon>Rhodospirillales</taxon>
        <taxon>Rhodospirillaceae</taxon>
        <taxon>Denitrobaculum</taxon>
    </lineage>
</organism>
<dbReference type="HAMAP" id="MF_01430">
    <property type="entry name" value="OM_assembly_BamA"/>
    <property type="match status" value="1"/>
</dbReference>
<evidence type="ECO:0000256" key="8">
    <source>
        <dbReference type="HAMAP-Rule" id="MF_01430"/>
    </source>
</evidence>
<keyword evidence="2 8" id="KW-1134">Transmembrane beta strand</keyword>
<dbReference type="PANTHER" id="PTHR12815">
    <property type="entry name" value="SORTING AND ASSEMBLY MACHINERY SAMM50 PROTEIN FAMILY MEMBER"/>
    <property type="match status" value="1"/>
</dbReference>
<keyword evidence="12" id="KW-1185">Reference proteome</keyword>
<evidence type="ECO:0000256" key="7">
    <source>
        <dbReference type="ARBA" id="ARBA00023237"/>
    </source>
</evidence>
<comment type="function">
    <text evidence="8">Part of the outer membrane protein assembly complex, which is involved in assembly and insertion of beta-barrel proteins into the outer membrane.</text>
</comment>
<feature type="domain" description="POTRA" evidence="10">
    <location>
        <begin position="4"/>
        <end position="71"/>
    </location>
</feature>
<dbReference type="InterPro" id="IPR010827">
    <property type="entry name" value="BamA/TamA_POTRA"/>
</dbReference>
<comment type="similarity">
    <text evidence="8">Belongs to the BamA family.</text>
</comment>
<evidence type="ECO:0000259" key="10">
    <source>
        <dbReference type="PROSITE" id="PS51779"/>
    </source>
</evidence>
<name>A0A545TPH2_9PROT</name>
<keyword evidence="7 8" id="KW-0998">Cell outer membrane</keyword>
<keyword evidence="5 8" id="KW-0677">Repeat</keyword>
<dbReference type="PANTHER" id="PTHR12815:SF23">
    <property type="entry name" value="OUTER MEMBRANE PROTEIN ASSEMBLY FACTOR BAMA"/>
    <property type="match status" value="1"/>
</dbReference>
<gene>
    <name evidence="8 11" type="primary">bamA</name>
    <name evidence="11" type="ORF">FKG95_15780</name>
</gene>
<dbReference type="AlphaFoldDB" id="A0A545TPH2"/>
<dbReference type="PROSITE" id="PS51779">
    <property type="entry name" value="POTRA"/>
    <property type="match status" value="3"/>
</dbReference>
<dbReference type="RefSeq" id="WP_142897350.1">
    <property type="nucleotide sequence ID" value="NZ_ML660056.1"/>
</dbReference>